<organism evidence="8 9">
    <name type="scientific">Methylocapsa polymorpha</name>
    <dbReference type="NCBI Taxonomy" id="3080828"/>
    <lineage>
        <taxon>Bacteria</taxon>
        <taxon>Pseudomonadati</taxon>
        <taxon>Pseudomonadota</taxon>
        <taxon>Alphaproteobacteria</taxon>
        <taxon>Hyphomicrobiales</taxon>
        <taxon>Beijerinckiaceae</taxon>
        <taxon>Methylocapsa</taxon>
    </lineage>
</organism>
<keyword evidence="2" id="KW-1003">Cell membrane</keyword>
<dbReference type="PIRSF" id="PIRSF018953">
    <property type="entry name" value="UCP018953"/>
    <property type="match status" value="1"/>
</dbReference>
<accession>A0ABZ0HTX3</accession>
<evidence type="ECO:0000256" key="5">
    <source>
        <dbReference type="ARBA" id="ARBA00023136"/>
    </source>
</evidence>
<feature type="domain" description="FIST" evidence="6">
    <location>
        <begin position="34"/>
        <end position="212"/>
    </location>
</feature>
<feature type="domain" description="FIST C-domain" evidence="7">
    <location>
        <begin position="213"/>
        <end position="352"/>
    </location>
</feature>
<dbReference type="EMBL" id="CP136862">
    <property type="protein sequence ID" value="WOJ90246.1"/>
    <property type="molecule type" value="Genomic_DNA"/>
</dbReference>
<keyword evidence="3" id="KW-0812">Transmembrane</keyword>
<evidence type="ECO:0000256" key="2">
    <source>
        <dbReference type="ARBA" id="ARBA00022475"/>
    </source>
</evidence>
<dbReference type="InterPro" id="IPR016741">
    <property type="entry name" value="UCP018953"/>
</dbReference>
<evidence type="ECO:0000256" key="1">
    <source>
        <dbReference type="ARBA" id="ARBA00004651"/>
    </source>
</evidence>
<dbReference type="RefSeq" id="WP_407339693.1">
    <property type="nucleotide sequence ID" value="NZ_CP136862.1"/>
</dbReference>
<dbReference type="Pfam" id="PF10442">
    <property type="entry name" value="FIST_C"/>
    <property type="match status" value="1"/>
</dbReference>
<dbReference type="PANTHER" id="PTHR14939">
    <property type="entry name" value="F-BOX ONLY PROTEIN 22"/>
    <property type="match status" value="1"/>
</dbReference>
<keyword evidence="4" id="KW-1133">Transmembrane helix</keyword>
<evidence type="ECO:0000313" key="9">
    <source>
        <dbReference type="Proteomes" id="UP001626536"/>
    </source>
</evidence>
<evidence type="ECO:0000259" key="7">
    <source>
        <dbReference type="SMART" id="SM01204"/>
    </source>
</evidence>
<sequence>MSSDHFRAALVIDDDPTRAVDRLADDLAAKGGGGSVGFVYVTDRLKTGLGPVVATLAQKTGVENWVGTIGFGVIGGREAAYNQPAIAAMIANWPEDQFKLYDREPAQSFATDGAAGLPTAIVHVDPRRPFEDALRGLAASSGAYLVGGLTASRTRQFDQVAGAVAESGASGLLLSPDVEIAIGVSQGCSAIGPVRTIDAVEDGLVAKLDGETPLRALLNDLAVARESDLRKLLLSLHVGLPAPNCDTGDYVVRNITGIDAESGRIAISDQIEPGQKMFFCRRDRAAATKDLSAMAQKLRRRTPNLRGALYVSCCARGPNLFDSANEEVELIQSALGEAPLVGFYANGEIAGDRIYGYTGVLALF</sequence>
<dbReference type="SMART" id="SM01204">
    <property type="entry name" value="FIST_C"/>
    <property type="match status" value="1"/>
</dbReference>
<name>A0ABZ0HTX3_9HYPH</name>
<dbReference type="Proteomes" id="UP001626536">
    <property type="component" value="Chromosome"/>
</dbReference>
<protein>
    <submittedName>
        <fullName evidence="8">FIST C-terminal domain-containing protein</fullName>
    </submittedName>
</protein>
<dbReference type="SMART" id="SM00897">
    <property type="entry name" value="FIST"/>
    <property type="match status" value="1"/>
</dbReference>
<gene>
    <name evidence="8" type="ORF">RZS28_02790</name>
</gene>
<proteinExistence type="predicted"/>
<keyword evidence="9" id="KW-1185">Reference proteome</keyword>
<evidence type="ECO:0000259" key="6">
    <source>
        <dbReference type="SMART" id="SM00897"/>
    </source>
</evidence>
<reference evidence="8 9" key="1">
    <citation type="submission" date="2023-10" db="EMBL/GenBank/DDBJ databases">
        <title>Novel methanotroph of the genus Methylocapsa from a subarctic wetland.</title>
        <authorList>
            <person name="Belova S.E."/>
            <person name="Oshkin I.Y."/>
            <person name="Miroshnikov K."/>
            <person name="Dedysh S.N."/>
        </authorList>
    </citation>
    <scope>NUCLEOTIDE SEQUENCE [LARGE SCALE GENOMIC DNA]</scope>
    <source>
        <strain evidence="8 9">RX1</strain>
    </source>
</reference>
<dbReference type="InterPro" id="IPR019494">
    <property type="entry name" value="FIST_C"/>
</dbReference>
<evidence type="ECO:0000313" key="8">
    <source>
        <dbReference type="EMBL" id="WOJ90246.1"/>
    </source>
</evidence>
<dbReference type="PANTHER" id="PTHR14939:SF5">
    <property type="entry name" value="F-BOX ONLY PROTEIN 22"/>
    <property type="match status" value="1"/>
</dbReference>
<comment type="subcellular location">
    <subcellularLocation>
        <location evidence="1">Cell membrane</location>
        <topology evidence="1">Multi-pass membrane protein</topology>
    </subcellularLocation>
</comment>
<evidence type="ECO:0000256" key="4">
    <source>
        <dbReference type="ARBA" id="ARBA00022989"/>
    </source>
</evidence>
<keyword evidence="5" id="KW-0472">Membrane</keyword>
<dbReference type="InterPro" id="IPR013702">
    <property type="entry name" value="FIST_domain_N"/>
</dbReference>
<evidence type="ECO:0000256" key="3">
    <source>
        <dbReference type="ARBA" id="ARBA00022692"/>
    </source>
</evidence>
<dbReference type="Pfam" id="PF08495">
    <property type="entry name" value="FIST"/>
    <property type="match status" value="1"/>
</dbReference>